<dbReference type="EC" id="3.4.-.-" evidence="8"/>
<dbReference type="AlphaFoldDB" id="A0A6B2JVH6"/>
<dbReference type="GO" id="GO:0003697">
    <property type="term" value="F:single-stranded DNA binding"/>
    <property type="evidence" value="ECO:0007669"/>
    <property type="project" value="InterPro"/>
</dbReference>
<dbReference type="GO" id="GO:0006508">
    <property type="term" value="P:proteolysis"/>
    <property type="evidence" value="ECO:0007669"/>
    <property type="project" value="UniProtKB-KW"/>
</dbReference>
<dbReference type="PANTHER" id="PTHR13604">
    <property type="entry name" value="DC12-RELATED"/>
    <property type="match status" value="1"/>
</dbReference>
<dbReference type="PANTHER" id="PTHR13604:SF0">
    <property type="entry name" value="ABASIC SITE PROCESSING PROTEIN HMCES"/>
    <property type="match status" value="1"/>
</dbReference>
<keyword evidence="5" id="KW-0190">Covalent protein-DNA linkage</keyword>
<evidence type="ECO:0000256" key="1">
    <source>
        <dbReference type="ARBA" id="ARBA00008136"/>
    </source>
</evidence>
<dbReference type="InterPro" id="IPR003738">
    <property type="entry name" value="SRAP"/>
</dbReference>
<dbReference type="EMBL" id="JAAGAB010000003">
    <property type="protein sequence ID" value="NDV02348.1"/>
    <property type="molecule type" value="Genomic_DNA"/>
</dbReference>
<evidence type="ECO:0000256" key="5">
    <source>
        <dbReference type="ARBA" id="ARBA00023124"/>
    </source>
</evidence>
<evidence type="ECO:0000256" key="4">
    <source>
        <dbReference type="ARBA" id="ARBA00022801"/>
    </source>
</evidence>
<dbReference type="GO" id="GO:0106300">
    <property type="term" value="P:protein-DNA covalent cross-linking repair"/>
    <property type="evidence" value="ECO:0007669"/>
    <property type="project" value="InterPro"/>
</dbReference>
<evidence type="ECO:0000313" key="9">
    <source>
        <dbReference type="EMBL" id="NDV02348.1"/>
    </source>
</evidence>
<dbReference type="GO" id="GO:0008233">
    <property type="term" value="F:peptidase activity"/>
    <property type="evidence" value="ECO:0007669"/>
    <property type="project" value="UniProtKB-KW"/>
</dbReference>
<evidence type="ECO:0000256" key="2">
    <source>
        <dbReference type="ARBA" id="ARBA00022670"/>
    </source>
</evidence>
<keyword evidence="2 8" id="KW-0645">Protease</keyword>
<keyword evidence="6" id="KW-0238">DNA-binding</keyword>
<keyword evidence="10" id="KW-1185">Reference proteome</keyword>
<evidence type="ECO:0000256" key="8">
    <source>
        <dbReference type="RuleBase" id="RU364100"/>
    </source>
</evidence>
<comment type="similarity">
    <text evidence="1 8">Belongs to the SOS response-associated peptidase family.</text>
</comment>
<keyword evidence="7" id="KW-0456">Lyase</keyword>
<keyword evidence="4 8" id="KW-0378">Hydrolase</keyword>
<dbReference type="InterPro" id="IPR036590">
    <property type="entry name" value="SRAP-like"/>
</dbReference>
<evidence type="ECO:0000256" key="6">
    <source>
        <dbReference type="ARBA" id="ARBA00023125"/>
    </source>
</evidence>
<protein>
    <recommendedName>
        <fullName evidence="8">Abasic site processing protein</fullName>
        <ecNumber evidence="8">3.4.-.-</ecNumber>
    </recommendedName>
</protein>
<reference evidence="9 10" key="1">
    <citation type="submission" date="2020-02" db="EMBL/GenBank/DDBJ databases">
        <title>Pseudoroseicyclus tamarix, sp. nov., isolated from offshore sediment of a Tamarix chinensis forest.</title>
        <authorList>
            <person name="Gai Y."/>
        </authorList>
    </citation>
    <scope>NUCLEOTIDE SEQUENCE [LARGE SCALE GENOMIC DNA]</scope>
    <source>
        <strain evidence="9 10">CLL3-39</strain>
    </source>
</reference>
<evidence type="ECO:0000313" key="10">
    <source>
        <dbReference type="Proteomes" id="UP000474757"/>
    </source>
</evidence>
<dbReference type="GO" id="GO:0016829">
    <property type="term" value="F:lyase activity"/>
    <property type="evidence" value="ECO:0007669"/>
    <property type="project" value="UniProtKB-KW"/>
</dbReference>
<comment type="caution">
    <text evidence="9">The sequence shown here is derived from an EMBL/GenBank/DDBJ whole genome shotgun (WGS) entry which is preliminary data.</text>
</comment>
<dbReference type="SUPFAM" id="SSF143081">
    <property type="entry name" value="BB1717-like"/>
    <property type="match status" value="1"/>
</dbReference>
<dbReference type="Gene3D" id="3.90.1680.10">
    <property type="entry name" value="SOS response associated peptidase-like"/>
    <property type="match status" value="1"/>
</dbReference>
<sequence length="221" mass="24350">MCGRMALTLPKEAMVSLFEAVPANDLPATPNYNICPTDSIHAVTSAEGQRRLRPMRWGLLPKWYKAPNGGPLLINARAETVAEKPAFREAIRSRRCLIPASGFYEWSKDEDDNRLPWFVHRSDGAPMVFGGLWQEWQGEGGPLTTCAVVTLAAGEEMSRIHIRQPLVLAPEDWPLWLGEAGHGAATLMKVPPEGTLTLYRVDRAVNSNRAEGPGLLEPLEG</sequence>
<dbReference type="Proteomes" id="UP000474757">
    <property type="component" value="Unassembled WGS sequence"/>
</dbReference>
<accession>A0A6B2JVH6</accession>
<dbReference type="Pfam" id="PF02586">
    <property type="entry name" value="SRAP"/>
    <property type="match status" value="1"/>
</dbReference>
<evidence type="ECO:0000256" key="3">
    <source>
        <dbReference type="ARBA" id="ARBA00022763"/>
    </source>
</evidence>
<keyword evidence="3" id="KW-0227">DNA damage</keyword>
<dbReference type="RefSeq" id="WP_163895189.1">
    <property type="nucleotide sequence ID" value="NZ_JAAFYS010000003.1"/>
</dbReference>
<evidence type="ECO:0000256" key="7">
    <source>
        <dbReference type="ARBA" id="ARBA00023239"/>
    </source>
</evidence>
<name>A0A6B2JVH6_9RHOB</name>
<proteinExistence type="inferred from homology"/>
<gene>
    <name evidence="9" type="ORF">GZA08_15360</name>
</gene>
<organism evidence="9 10">
    <name type="scientific">Pseudoroseicyclus tamaricis</name>
    <dbReference type="NCBI Taxonomy" id="2705421"/>
    <lineage>
        <taxon>Bacteria</taxon>
        <taxon>Pseudomonadati</taxon>
        <taxon>Pseudomonadota</taxon>
        <taxon>Alphaproteobacteria</taxon>
        <taxon>Rhodobacterales</taxon>
        <taxon>Paracoccaceae</taxon>
        <taxon>Pseudoroseicyclus</taxon>
    </lineage>
</organism>